<evidence type="ECO:0000313" key="2">
    <source>
        <dbReference type="EMBL" id="KAH7537786.1"/>
    </source>
</evidence>
<dbReference type="Proteomes" id="UP000813462">
    <property type="component" value="Unassembled WGS sequence"/>
</dbReference>
<evidence type="ECO:0000313" key="3">
    <source>
        <dbReference type="Proteomes" id="UP000813462"/>
    </source>
</evidence>
<accession>A0A978VQG1</accession>
<organism evidence="2 3">
    <name type="scientific">Ziziphus jujuba var. spinosa</name>
    <dbReference type="NCBI Taxonomy" id="714518"/>
    <lineage>
        <taxon>Eukaryota</taxon>
        <taxon>Viridiplantae</taxon>
        <taxon>Streptophyta</taxon>
        <taxon>Embryophyta</taxon>
        <taxon>Tracheophyta</taxon>
        <taxon>Spermatophyta</taxon>
        <taxon>Magnoliopsida</taxon>
        <taxon>eudicotyledons</taxon>
        <taxon>Gunneridae</taxon>
        <taxon>Pentapetalae</taxon>
        <taxon>rosids</taxon>
        <taxon>fabids</taxon>
        <taxon>Rosales</taxon>
        <taxon>Rhamnaceae</taxon>
        <taxon>Paliureae</taxon>
        <taxon>Ziziphus</taxon>
    </lineage>
</organism>
<gene>
    <name evidence="2" type="ORF">FEM48_Zijuj03G0130200</name>
</gene>
<protein>
    <submittedName>
        <fullName evidence="2">Uncharacterized protein</fullName>
    </submittedName>
</protein>
<comment type="caution">
    <text evidence="2">The sequence shown here is derived from an EMBL/GenBank/DDBJ whole genome shotgun (WGS) entry which is preliminary data.</text>
</comment>
<name>A0A978VQG1_ZIZJJ</name>
<evidence type="ECO:0000256" key="1">
    <source>
        <dbReference type="SAM" id="MobiDB-lite"/>
    </source>
</evidence>
<dbReference type="EMBL" id="JAEACU010000003">
    <property type="protein sequence ID" value="KAH7537786.1"/>
    <property type="molecule type" value="Genomic_DNA"/>
</dbReference>
<feature type="region of interest" description="Disordered" evidence="1">
    <location>
        <begin position="100"/>
        <end position="127"/>
    </location>
</feature>
<dbReference type="AlphaFoldDB" id="A0A978VQG1"/>
<proteinExistence type="predicted"/>
<sequence length="162" mass="17894">MEGDFSIIPQLFLDPTSPSFDGLFPCPTEPWGDLPFQFNDSEDMMVYNFLHDAVNTGWSPLDLTATAVSSVKSEPGDPFDLVPLPTVEVDPPEPVRITAKRREVPDSVSTSRDSGSMKKRKSLAADGEAEFGRERGFNVFPRTQYPIGAKVLLTLKIKICKS</sequence>
<reference evidence="2" key="1">
    <citation type="journal article" date="2021" name="Front. Plant Sci.">
        <title>Chromosome-Scale Genome Assembly for Chinese Sour Jujube and Insights Into Its Genome Evolution and Domestication Signature.</title>
        <authorList>
            <person name="Shen L.-Y."/>
            <person name="Luo H."/>
            <person name="Wang X.-L."/>
            <person name="Wang X.-M."/>
            <person name="Qiu X.-J."/>
            <person name="Liu H."/>
            <person name="Zhou S.-S."/>
            <person name="Jia K.-H."/>
            <person name="Nie S."/>
            <person name="Bao Y.-T."/>
            <person name="Zhang R.-G."/>
            <person name="Yun Q.-Z."/>
            <person name="Chai Y.-H."/>
            <person name="Lu J.-Y."/>
            <person name="Li Y."/>
            <person name="Zhao S.-W."/>
            <person name="Mao J.-F."/>
            <person name="Jia S.-G."/>
            <person name="Mao Y.-M."/>
        </authorList>
    </citation>
    <scope>NUCLEOTIDE SEQUENCE</scope>
    <source>
        <strain evidence="2">AT0</strain>
        <tissue evidence="2">Leaf</tissue>
    </source>
</reference>